<dbReference type="Proteomes" id="UP000191820">
    <property type="component" value="Chromosome"/>
</dbReference>
<keyword evidence="1" id="KW-0472">Membrane</keyword>
<keyword evidence="1" id="KW-0812">Transmembrane</keyword>
<dbReference type="EMBL" id="CP020472">
    <property type="protein sequence ID" value="ARD21273.1"/>
    <property type="molecule type" value="Genomic_DNA"/>
</dbReference>
<accession>A0ABN4YEY0</accession>
<proteinExistence type="predicted"/>
<protein>
    <submittedName>
        <fullName evidence="2">Uncharacterized protein</fullName>
    </submittedName>
</protein>
<evidence type="ECO:0000313" key="3">
    <source>
        <dbReference type="Proteomes" id="UP000191820"/>
    </source>
</evidence>
<keyword evidence="1" id="KW-1133">Transmembrane helix</keyword>
<evidence type="ECO:0000256" key="1">
    <source>
        <dbReference type="SAM" id="Phobius"/>
    </source>
</evidence>
<reference evidence="2 3" key="1">
    <citation type="submission" date="2017-03" db="EMBL/GenBank/DDBJ databases">
        <title>Genome sequencing of Shewanella japonica KCTC 22435.</title>
        <authorList>
            <person name="Kim K.M."/>
        </authorList>
    </citation>
    <scope>NUCLEOTIDE SEQUENCE [LARGE SCALE GENOMIC DNA]</scope>
    <source>
        <strain evidence="2 3">KCTC 22435</strain>
    </source>
</reference>
<evidence type="ECO:0000313" key="2">
    <source>
        <dbReference type="EMBL" id="ARD21273.1"/>
    </source>
</evidence>
<name>A0ABN4YEY0_9GAMM</name>
<gene>
    <name evidence="2" type="ORF">SJ2017_0942</name>
</gene>
<sequence length="72" mass="7978">MMDRQWVFCMVVAVLMMLLGAWVAKTDAAGLGLMAAGFGLFLLSFFTAYLDRDKLKTPDVAQSVIKDKNELC</sequence>
<keyword evidence="3" id="KW-1185">Reference proteome</keyword>
<feature type="transmembrane region" description="Helical" evidence="1">
    <location>
        <begin position="30"/>
        <end position="50"/>
    </location>
</feature>
<organism evidence="2 3">
    <name type="scientific">Shewanella japonica</name>
    <dbReference type="NCBI Taxonomy" id="93973"/>
    <lineage>
        <taxon>Bacteria</taxon>
        <taxon>Pseudomonadati</taxon>
        <taxon>Pseudomonadota</taxon>
        <taxon>Gammaproteobacteria</taxon>
        <taxon>Alteromonadales</taxon>
        <taxon>Shewanellaceae</taxon>
        <taxon>Shewanella</taxon>
    </lineage>
</organism>
<feature type="transmembrane region" description="Helical" evidence="1">
    <location>
        <begin position="7"/>
        <end position="24"/>
    </location>
</feature>